<dbReference type="OrthoDB" id="2382073at2759"/>
<feature type="region of interest" description="Disordered" evidence="1">
    <location>
        <begin position="97"/>
        <end position="123"/>
    </location>
</feature>
<evidence type="ECO:0000313" key="3">
    <source>
        <dbReference type="Proteomes" id="UP000759537"/>
    </source>
</evidence>
<keyword evidence="3" id="KW-1185">Reference proteome</keyword>
<dbReference type="EMBL" id="WHVB01000060">
    <property type="protein sequence ID" value="KAF8463940.1"/>
    <property type="molecule type" value="Genomic_DNA"/>
</dbReference>
<comment type="caution">
    <text evidence="2">The sequence shown here is derived from an EMBL/GenBank/DDBJ whole genome shotgun (WGS) entry which is preliminary data.</text>
</comment>
<protein>
    <submittedName>
        <fullName evidence="2">Uncharacterized protein</fullName>
    </submittedName>
</protein>
<dbReference type="InterPro" id="IPR015421">
    <property type="entry name" value="PyrdxlP-dep_Trfase_major"/>
</dbReference>
<reference evidence="2" key="1">
    <citation type="submission" date="2019-10" db="EMBL/GenBank/DDBJ databases">
        <authorList>
            <consortium name="DOE Joint Genome Institute"/>
            <person name="Kuo A."/>
            <person name="Miyauchi S."/>
            <person name="Kiss E."/>
            <person name="Drula E."/>
            <person name="Kohler A."/>
            <person name="Sanchez-Garcia M."/>
            <person name="Andreopoulos B."/>
            <person name="Barry K.W."/>
            <person name="Bonito G."/>
            <person name="Buee M."/>
            <person name="Carver A."/>
            <person name="Chen C."/>
            <person name="Cichocki N."/>
            <person name="Clum A."/>
            <person name="Culley D."/>
            <person name="Crous P.W."/>
            <person name="Fauchery L."/>
            <person name="Girlanda M."/>
            <person name="Hayes R."/>
            <person name="Keri Z."/>
            <person name="LaButti K."/>
            <person name="Lipzen A."/>
            <person name="Lombard V."/>
            <person name="Magnuson J."/>
            <person name="Maillard F."/>
            <person name="Morin E."/>
            <person name="Murat C."/>
            <person name="Nolan M."/>
            <person name="Ohm R."/>
            <person name="Pangilinan J."/>
            <person name="Pereira M."/>
            <person name="Perotto S."/>
            <person name="Peter M."/>
            <person name="Riley R."/>
            <person name="Sitrit Y."/>
            <person name="Stielow B."/>
            <person name="Szollosi G."/>
            <person name="Zifcakova L."/>
            <person name="Stursova M."/>
            <person name="Spatafora J.W."/>
            <person name="Tedersoo L."/>
            <person name="Vaario L.-M."/>
            <person name="Yamada A."/>
            <person name="Yan M."/>
            <person name="Wang P."/>
            <person name="Xu J."/>
            <person name="Bruns T."/>
            <person name="Baldrian P."/>
            <person name="Vilgalys R."/>
            <person name="Henrissat B."/>
            <person name="Grigoriev I.V."/>
            <person name="Hibbett D."/>
            <person name="Nagy L.G."/>
            <person name="Martin F.M."/>
        </authorList>
    </citation>
    <scope>NUCLEOTIDE SEQUENCE</scope>
    <source>
        <strain evidence="2">Prilba</strain>
    </source>
</reference>
<reference evidence="2" key="2">
    <citation type="journal article" date="2020" name="Nat. Commun.">
        <title>Large-scale genome sequencing of mycorrhizal fungi provides insights into the early evolution of symbiotic traits.</title>
        <authorList>
            <person name="Miyauchi S."/>
            <person name="Kiss E."/>
            <person name="Kuo A."/>
            <person name="Drula E."/>
            <person name="Kohler A."/>
            <person name="Sanchez-Garcia M."/>
            <person name="Morin E."/>
            <person name="Andreopoulos B."/>
            <person name="Barry K.W."/>
            <person name="Bonito G."/>
            <person name="Buee M."/>
            <person name="Carver A."/>
            <person name="Chen C."/>
            <person name="Cichocki N."/>
            <person name="Clum A."/>
            <person name="Culley D."/>
            <person name="Crous P.W."/>
            <person name="Fauchery L."/>
            <person name="Girlanda M."/>
            <person name="Hayes R.D."/>
            <person name="Keri Z."/>
            <person name="LaButti K."/>
            <person name="Lipzen A."/>
            <person name="Lombard V."/>
            <person name="Magnuson J."/>
            <person name="Maillard F."/>
            <person name="Murat C."/>
            <person name="Nolan M."/>
            <person name="Ohm R.A."/>
            <person name="Pangilinan J."/>
            <person name="Pereira M.F."/>
            <person name="Perotto S."/>
            <person name="Peter M."/>
            <person name="Pfister S."/>
            <person name="Riley R."/>
            <person name="Sitrit Y."/>
            <person name="Stielow J.B."/>
            <person name="Szollosi G."/>
            <person name="Zifcakova L."/>
            <person name="Stursova M."/>
            <person name="Spatafora J.W."/>
            <person name="Tedersoo L."/>
            <person name="Vaario L.M."/>
            <person name="Yamada A."/>
            <person name="Yan M."/>
            <person name="Wang P."/>
            <person name="Xu J."/>
            <person name="Bruns T."/>
            <person name="Baldrian P."/>
            <person name="Vilgalys R."/>
            <person name="Dunand C."/>
            <person name="Henrissat B."/>
            <person name="Grigoriev I.V."/>
            <person name="Hibbett D."/>
            <person name="Nagy L.G."/>
            <person name="Martin F.M."/>
        </authorList>
    </citation>
    <scope>NUCLEOTIDE SEQUENCE</scope>
    <source>
        <strain evidence="2">Prilba</strain>
    </source>
</reference>
<organism evidence="2 3">
    <name type="scientific">Russula ochroleuca</name>
    <dbReference type="NCBI Taxonomy" id="152965"/>
    <lineage>
        <taxon>Eukaryota</taxon>
        <taxon>Fungi</taxon>
        <taxon>Dikarya</taxon>
        <taxon>Basidiomycota</taxon>
        <taxon>Agaricomycotina</taxon>
        <taxon>Agaricomycetes</taxon>
        <taxon>Russulales</taxon>
        <taxon>Russulaceae</taxon>
        <taxon>Russula</taxon>
    </lineage>
</organism>
<dbReference type="SUPFAM" id="SSF53383">
    <property type="entry name" value="PLP-dependent transferases"/>
    <property type="match status" value="1"/>
</dbReference>
<name>A0A9P5JVE4_9AGAM</name>
<feature type="compositionally biased region" description="Basic residues" evidence="1">
    <location>
        <begin position="97"/>
        <end position="114"/>
    </location>
</feature>
<sequence>MTWTSVVIFSAPTRERIMPIARTRRLVSEVRMACWRGRGRGHAAVQLTAGRRRNGKRSVTYKLSNSSAALPLPKNLAAALASIRCRSPILSSLPVNSRHHIRRRRRRRHHHHQFHTPAATRSASHLLQRLPLPLTPSGGHNHAYAALEAYPARTFRSPGSPVVLLFNSGLDANAGFFVCVPQAGDTLLHDKAIHASTARAPPASRRRMLRAQ</sequence>
<evidence type="ECO:0000256" key="1">
    <source>
        <dbReference type="SAM" id="MobiDB-lite"/>
    </source>
</evidence>
<dbReference type="Proteomes" id="UP000759537">
    <property type="component" value="Unassembled WGS sequence"/>
</dbReference>
<gene>
    <name evidence="2" type="ORF">DFH94DRAFT_424721</name>
</gene>
<evidence type="ECO:0000313" key="2">
    <source>
        <dbReference type="EMBL" id="KAF8463940.1"/>
    </source>
</evidence>
<dbReference type="AlphaFoldDB" id="A0A9P5JVE4"/>
<dbReference type="Gene3D" id="3.40.640.10">
    <property type="entry name" value="Type I PLP-dependent aspartate aminotransferase-like (Major domain)"/>
    <property type="match status" value="1"/>
</dbReference>
<proteinExistence type="predicted"/>
<dbReference type="InterPro" id="IPR015424">
    <property type="entry name" value="PyrdxlP-dep_Trfase"/>
</dbReference>
<accession>A0A9P5JVE4</accession>